<protein>
    <submittedName>
        <fullName evidence="1">Uncharacterized protein</fullName>
    </submittedName>
</protein>
<comment type="caution">
    <text evidence="1">The sequence shown here is derived from an EMBL/GenBank/DDBJ whole genome shotgun (WGS) entry which is preliminary data.</text>
</comment>
<evidence type="ECO:0000313" key="1">
    <source>
        <dbReference type="EMBL" id="MBA0564015.1"/>
    </source>
</evidence>
<accession>A0A7J8MH09</accession>
<sequence>MFSIKNVDFLAKMASDRNEGVQVFNEALEELIALKV</sequence>
<gene>
    <name evidence="1" type="ORF">Golob_008974</name>
</gene>
<dbReference type="EMBL" id="JABEZX010000008">
    <property type="protein sequence ID" value="MBA0564015.1"/>
    <property type="molecule type" value="Genomic_DNA"/>
</dbReference>
<proteinExistence type="predicted"/>
<name>A0A7J8MH09_9ROSI</name>
<dbReference type="AlphaFoldDB" id="A0A7J8MH09"/>
<dbReference type="Proteomes" id="UP000593572">
    <property type="component" value="Unassembled WGS sequence"/>
</dbReference>
<organism evidence="1 2">
    <name type="scientific">Gossypium lobatum</name>
    <dbReference type="NCBI Taxonomy" id="34289"/>
    <lineage>
        <taxon>Eukaryota</taxon>
        <taxon>Viridiplantae</taxon>
        <taxon>Streptophyta</taxon>
        <taxon>Embryophyta</taxon>
        <taxon>Tracheophyta</taxon>
        <taxon>Spermatophyta</taxon>
        <taxon>Magnoliopsida</taxon>
        <taxon>eudicotyledons</taxon>
        <taxon>Gunneridae</taxon>
        <taxon>Pentapetalae</taxon>
        <taxon>rosids</taxon>
        <taxon>malvids</taxon>
        <taxon>Malvales</taxon>
        <taxon>Malvaceae</taxon>
        <taxon>Malvoideae</taxon>
        <taxon>Gossypium</taxon>
    </lineage>
</organism>
<evidence type="ECO:0000313" key="2">
    <source>
        <dbReference type="Proteomes" id="UP000593572"/>
    </source>
</evidence>
<reference evidence="1 2" key="1">
    <citation type="journal article" date="2019" name="Genome Biol. Evol.">
        <title>Insights into the evolution of the New World diploid cottons (Gossypium, subgenus Houzingenia) based on genome sequencing.</title>
        <authorList>
            <person name="Grover C.E."/>
            <person name="Arick M.A. 2nd"/>
            <person name="Thrash A."/>
            <person name="Conover J.L."/>
            <person name="Sanders W.S."/>
            <person name="Peterson D.G."/>
            <person name="Frelichowski J.E."/>
            <person name="Scheffler J.A."/>
            <person name="Scheffler B.E."/>
            <person name="Wendel J.F."/>
        </authorList>
    </citation>
    <scope>NUCLEOTIDE SEQUENCE [LARGE SCALE GENOMIC DNA]</scope>
    <source>
        <strain evidence="1">157</strain>
        <tissue evidence="1">Leaf</tissue>
    </source>
</reference>
<keyword evidence="2" id="KW-1185">Reference proteome</keyword>